<evidence type="ECO:0000313" key="1">
    <source>
        <dbReference type="EMBL" id="KAA1126536.1"/>
    </source>
</evidence>
<evidence type="ECO:0000313" key="2">
    <source>
        <dbReference type="Proteomes" id="UP000325313"/>
    </source>
</evidence>
<sequence length="115" mass="12927">MLSLIDLLQKLVERHIDCVCGGFSCCNTYLIVCSSRDLVLDRIYQILGYANRSWIYRNTNRPAMGAQAETVDPISPKLNISPSLLWVPNETVKCYKIDSHIDGPIGGSLKQQQKN</sequence>
<accession>A0A5B0RKX4</accession>
<reference evidence="1 2" key="1">
    <citation type="submission" date="2019-05" db="EMBL/GenBank/DDBJ databases">
        <title>Emergence of the Ug99 lineage of the wheat stem rust pathogen through somatic hybridization.</title>
        <authorList>
            <person name="Li F."/>
            <person name="Upadhyaya N.M."/>
            <person name="Sperschneider J."/>
            <person name="Matny O."/>
            <person name="Nguyen-Phuc H."/>
            <person name="Mago R."/>
            <person name="Raley C."/>
            <person name="Miller M.E."/>
            <person name="Silverstein K.A.T."/>
            <person name="Henningsen E."/>
            <person name="Hirsch C.D."/>
            <person name="Visser B."/>
            <person name="Pretorius Z.A."/>
            <person name="Steffenson B.J."/>
            <person name="Schwessinger B."/>
            <person name="Dodds P.N."/>
            <person name="Figueroa M."/>
        </authorList>
    </citation>
    <scope>NUCLEOTIDE SEQUENCE [LARGE SCALE GENOMIC DNA]</scope>
    <source>
        <strain evidence="1 2">Ug99</strain>
    </source>
</reference>
<name>A0A5B0RKX4_PUCGR</name>
<protein>
    <submittedName>
        <fullName evidence="1">Uncharacterized protein</fullName>
    </submittedName>
</protein>
<dbReference type="AlphaFoldDB" id="A0A5B0RKX4"/>
<dbReference type="Proteomes" id="UP000325313">
    <property type="component" value="Unassembled WGS sequence"/>
</dbReference>
<gene>
    <name evidence="1" type="ORF">PGTUg99_026080</name>
</gene>
<organism evidence="1 2">
    <name type="scientific">Puccinia graminis f. sp. tritici</name>
    <dbReference type="NCBI Taxonomy" id="56615"/>
    <lineage>
        <taxon>Eukaryota</taxon>
        <taxon>Fungi</taxon>
        <taxon>Dikarya</taxon>
        <taxon>Basidiomycota</taxon>
        <taxon>Pucciniomycotina</taxon>
        <taxon>Pucciniomycetes</taxon>
        <taxon>Pucciniales</taxon>
        <taxon>Pucciniaceae</taxon>
        <taxon>Puccinia</taxon>
    </lineage>
</organism>
<proteinExistence type="predicted"/>
<comment type="caution">
    <text evidence="1">The sequence shown here is derived from an EMBL/GenBank/DDBJ whole genome shotgun (WGS) entry which is preliminary data.</text>
</comment>
<dbReference type="EMBL" id="VDEP01000171">
    <property type="protein sequence ID" value="KAA1126536.1"/>
    <property type="molecule type" value="Genomic_DNA"/>
</dbReference>